<feature type="transmembrane region" description="Helical" evidence="6">
    <location>
        <begin position="9"/>
        <end position="32"/>
    </location>
</feature>
<evidence type="ECO:0000256" key="2">
    <source>
        <dbReference type="ARBA" id="ARBA00007165"/>
    </source>
</evidence>
<evidence type="ECO:0000256" key="4">
    <source>
        <dbReference type="ARBA" id="ARBA00022989"/>
    </source>
</evidence>
<dbReference type="PROSITE" id="PS50895">
    <property type="entry name" value="SURF1"/>
    <property type="match status" value="1"/>
</dbReference>
<dbReference type="Pfam" id="PF02104">
    <property type="entry name" value="SURF1"/>
    <property type="match status" value="1"/>
</dbReference>
<dbReference type="PANTHER" id="PTHR23427:SF2">
    <property type="entry name" value="SURFEIT LOCUS PROTEIN 1"/>
    <property type="match status" value="1"/>
</dbReference>
<keyword evidence="6" id="KW-1003">Cell membrane</keyword>
<dbReference type="InterPro" id="IPR002994">
    <property type="entry name" value="Surf1/Shy1"/>
</dbReference>
<comment type="similarity">
    <text evidence="2 6">Belongs to the SURF1 family.</text>
</comment>
<evidence type="ECO:0000256" key="1">
    <source>
        <dbReference type="ARBA" id="ARBA00004370"/>
    </source>
</evidence>
<dbReference type="InterPro" id="IPR045214">
    <property type="entry name" value="Surf1/Surf4"/>
</dbReference>
<comment type="caution">
    <text evidence="8">The sequence shown here is derived from an EMBL/GenBank/DDBJ whole genome shotgun (WGS) entry which is preliminary data.</text>
</comment>
<evidence type="ECO:0000256" key="7">
    <source>
        <dbReference type="SAM" id="MobiDB-lite"/>
    </source>
</evidence>
<dbReference type="EMBL" id="JAAXLA010000101">
    <property type="protein sequence ID" value="NMI01805.1"/>
    <property type="molecule type" value="Genomic_DNA"/>
</dbReference>
<gene>
    <name evidence="8" type="ORF">HF526_31595</name>
</gene>
<feature type="compositionally biased region" description="Basic and acidic residues" evidence="7">
    <location>
        <begin position="251"/>
        <end position="261"/>
    </location>
</feature>
<reference evidence="8 9" key="1">
    <citation type="submission" date="2020-04" db="EMBL/GenBank/DDBJ databases">
        <authorList>
            <person name="Klaysubun C."/>
            <person name="Duangmal K."/>
            <person name="Lipun K."/>
        </authorList>
    </citation>
    <scope>NUCLEOTIDE SEQUENCE [LARGE SCALE GENOMIC DNA]</scope>
    <source>
        <strain evidence="8 9">K10HN5</strain>
    </source>
</reference>
<feature type="region of interest" description="Disordered" evidence="7">
    <location>
        <begin position="247"/>
        <end position="300"/>
    </location>
</feature>
<organism evidence="8 9">
    <name type="scientific">Pseudonocardia acidicola</name>
    <dbReference type="NCBI Taxonomy" id="2724939"/>
    <lineage>
        <taxon>Bacteria</taxon>
        <taxon>Bacillati</taxon>
        <taxon>Actinomycetota</taxon>
        <taxon>Actinomycetes</taxon>
        <taxon>Pseudonocardiales</taxon>
        <taxon>Pseudonocardiaceae</taxon>
        <taxon>Pseudonocardia</taxon>
    </lineage>
</organism>
<dbReference type="RefSeq" id="WP_169385319.1">
    <property type="nucleotide sequence ID" value="NZ_JAAXLA010000101.1"/>
</dbReference>
<dbReference type="PROSITE" id="PS51257">
    <property type="entry name" value="PROKAR_LIPOPROTEIN"/>
    <property type="match status" value="1"/>
</dbReference>
<evidence type="ECO:0000313" key="9">
    <source>
        <dbReference type="Proteomes" id="UP000820669"/>
    </source>
</evidence>
<evidence type="ECO:0000313" key="8">
    <source>
        <dbReference type="EMBL" id="NMI01805.1"/>
    </source>
</evidence>
<name>A0ABX1SLD0_9PSEU</name>
<protein>
    <recommendedName>
        <fullName evidence="6">SURF1-like protein</fullName>
    </recommendedName>
</protein>
<dbReference type="CDD" id="cd06662">
    <property type="entry name" value="SURF1"/>
    <property type="match status" value="1"/>
</dbReference>
<feature type="transmembrane region" description="Helical" evidence="6">
    <location>
        <begin position="218"/>
        <end position="236"/>
    </location>
</feature>
<accession>A0ABX1SLD0</accession>
<evidence type="ECO:0000256" key="3">
    <source>
        <dbReference type="ARBA" id="ARBA00022692"/>
    </source>
</evidence>
<evidence type="ECO:0000256" key="5">
    <source>
        <dbReference type="ARBA" id="ARBA00023136"/>
    </source>
</evidence>
<keyword evidence="5 6" id="KW-0472">Membrane</keyword>
<sequence length="300" mass="32328">MRFLLRPGWLVFIAVVIGFAIACYTLLAPWQFGREAERDSQQRAIDNSYHIAPVPLDELVPAGAAVTPGVEWRQVQVTGTYLPEAETLVRLRVVNGKPAFEVLTPLRTNDGRLVAVDRGYIVPSDGESVPAYAAPPAGAVTLTARLRVDETDPQNRGVLTLQGHRQQYAADSRTLAAASGLNLMPGYLQLSADQPGVLGPLAVQVDATGAPFTNFSYALQWLTFGAIAIVALGLFIRLEWLQRRGGPTSRKAKEAMRDALAGRDGWGADEDTEGGERPDSPGADPASPAETPLADRYGRR</sequence>
<keyword evidence="4 6" id="KW-1133">Transmembrane helix</keyword>
<dbReference type="PANTHER" id="PTHR23427">
    <property type="entry name" value="SURFEIT LOCUS PROTEIN"/>
    <property type="match status" value="1"/>
</dbReference>
<keyword evidence="3 6" id="KW-0812">Transmembrane</keyword>
<proteinExistence type="inferred from homology"/>
<dbReference type="Proteomes" id="UP000820669">
    <property type="component" value="Unassembled WGS sequence"/>
</dbReference>
<comment type="subcellular location">
    <subcellularLocation>
        <location evidence="6">Cell membrane</location>
        <topology evidence="6">Multi-pass membrane protein</topology>
    </subcellularLocation>
    <subcellularLocation>
        <location evidence="1">Membrane</location>
    </subcellularLocation>
</comment>
<feature type="compositionally biased region" description="Low complexity" evidence="7">
    <location>
        <begin position="280"/>
        <end position="289"/>
    </location>
</feature>
<evidence type="ECO:0000256" key="6">
    <source>
        <dbReference type="RuleBase" id="RU363076"/>
    </source>
</evidence>
<keyword evidence="9" id="KW-1185">Reference proteome</keyword>